<reference evidence="6" key="1">
    <citation type="submission" date="2020-05" db="UniProtKB">
        <authorList>
            <consortium name="EnsemblMetazoa"/>
        </authorList>
    </citation>
    <scope>IDENTIFICATION</scope>
    <source>
        <strain evidence="6">Aabys</strain>
    </source>
</reference>
<dbReference type="eggNOG" id="KOG1171">
    <property type="taxonomic scope" value="Eukaryota"/>
</dbReference>
<dbReference type="VEuPathDB" id="VectorBase:MDOMA2_019845"/>
<dbReference type="GO" id="GO:0006355">
    <property type="term" value="P:regulation of DNA-templated transcription"/>
    <property type="evidence" value="ECO:0007669"/>
    <property type="project" value="TreeGrafter"/>
</dbReference>
<dbReference type="PANTHER" id="PTHR12446">
    <property type="entry name" value="TESMIN/TSO1-RELATED"/>
    <property type="match status" value="1"/>
</dbReference>
<sequence length="1077" mass="113775">MDSLEDSSSVPEFSFDDLLEPSPAKKNGKSPDIDEDSLEYEIEEKDDSLNTPEPKQKYRMVPKTITNSFISNKAVPMRTNLAKPAGQMATYVKNPGNGGGAGVGNTSSSSAAPILLNTKNILPKMAAQITNNSIKITPKTVSSSAAGSGGVVTASTSGTSSVLSIGGKTAVRTASGHLLYIQKTTASSTATTTGTATKVAGNTTTMLKTQQNAAGGGGGGNKPVTIQVMRNADGNFVPLKTSTGPNGKNTTLTLSPTATLAGKKIIASTAGGQVLIKSLNSSGVTSSSNPGVKTMVVKQTTGANTTLAGELSKPKTITVQTSAGGEAMGKPKTITVQTSPGGDGIGKPKTFLVQSNSGKQILVTNPNLVKLSQKPSTSGAGMSSQATTTTTSVTNNSTAGSIQTVQISSKQGLQYLRVVPQTKTSTAGGTGQEKVVTTTSVAKPLSTSTTTTTATASKPLTPSAPVKILNNLPQKFTVVQKGGGTKVVVTQKKDANGVEFTPIASKVQKTIVAMPPVKAVTEGTAHSKQQESTRTPQTMAGAGQNPIGNQAILRKHKISEINTELKRITASDADDNGPPEVKKPTSNNRMVVIASNAPTILNSGSQQQQQISGRLSNSAGVNSLQVQGTRTAAANNNSNTNPTGATPRTRIAAGDKMYTLVKSSGQQNPPKLYSVLKGNQVLNTTTTTSQTTFTAPAATQKTLINQQAVLRQQQQQQQKVFHLKQMQKSKTSNQLAAPMTTASHYSSIEIKEEPLEFFESSSSTTTTVVETKQHQKPLASTLSSASLLTSSSALNNPSSSTSASSLQNLPSISAELKEDPNKLDLVGAVRRKHCNCSKSQCLKLYCDCFANGEFCQDCTCKDCCNNLENEDERQRAIRSCLERNPSAFKPKITSSSDLGDMRLHNKGCNCKRSGCLKNYCECYEAKIPCSSNCKCVGCRNVEDRPDLDMDPVDPKVMATIANASASTSHKRPYDKSSQRDSHGNIKSEKYGKEAVKQEYGAELNSDLAPPEKQQCNFITQEVVDATIQCMVTQADECEKNGLPAYQMEKMVMEELGRCLVEIIDFSIRNTDTSYTQD</sequence>
<feature type="compositionally biased region" description="Polar residues" evidence="4">
    <location>
        <begin position="1"/>
        <end position="11"/>
    </location>
</feature>
<dbReference type="KEGG" id="mde:101887586"/>
<keyword evidence="3" id="KW-0539">Nucleus</keyword>
<feature type="compositionally biased region" description="Polar residues" evidence="4">
    <location>
        <begin position="524"/>
        <end position="538"/>
    </location>
</feature>
<name>A0A1I8MZJ9_MUSDO</name>
<dbReference type="InterPro" id="IPR028307">
    <property type="entry name" value="Lin-54_fam"/>
</dbReference>
<dbReference type="SMART" id="SM01114">
    <property type="entry name" value="CXC"/>
    <property type="match status" value="2"/>
</dbReference>
<evidence type="ECO:0000313" key="7">
    <source>
        <dbReference type="Proteomes" id="UP001652621"/>
    </source>
</evidence>
<dbReference type="Proteomes" id="UP001652621">
    <property type="component" value="Unplaced"/>
</dbReference>
<accession>A0A1I8MZJ9</accession>
<feature type="domain" description="CRC" evidence="5">
    <location>
        <begin position="830"/>
        <end position="943"/>
    </location>
</feature>
<feature type="region of interest" description="Disordered" evidence="4">
    <location>
        <begin position="961"/>
        <end position="989"/>
    </location>
</feature>
<gene>
    <name evidence="6" type="primary">101887586</name>
    <name evidence="8" type="synonym">LOC101887586</name>
</gene>
<feature type="region of interest" description="Disordered" evidence="4">
    <location>
        <begin position="522"/>
        <end position="545"/>
    </location>
</feature>
<evidence type="ECO:0000313" key="8">
    <source>
        <dbReference type="RefSeq" id="XP_011294007.1"/>
    </source>
</evidence>
<dbReference type="RefSeq" id="XP_011294007.1">
    <property type="nucleotide sequence ID" value="XM_011295705.2"/>
</dbReference>
<feature type="compositionally biased region" description="Basic and acidic residues" evidence="4">
    <location>
        <begin position="971"/>
        <end position="989"/>
    </location>
</feature>
<feature type="compositionally biased region" description="Acidic residues" evidence="4">
    <location>
        <begin position="33"/>
        <end position="46"/>
    </location>
</feature>
<evidence type="ECO:0000256" key="3">
    <source>
        <dbReference type="ARBA" id="ARBA00023242"/>
    </source>
</evidence>
<dbReference type="GO" id="GO:0005634">
    <property type="term" value="C:nucleus"/>
    <property type="evidence" value="ECO:0007669"/>
    <property type="project" value="UniProtKB-SubCell"/>
</dbReference>
<evidence type="ECO:0000313" key="6">
    <source>
        <dbReference type="EnsemblMetazoa" id="MDOA010012-PB"/>
    </source>
</evidence>
<protein>
    <submittedName>
        <fullName evidence="8">Protein lin-54 homolog</fullName>
    </submittedName>
</protein>
<keyword evidence="7" id="KW-1185">Reference proteome</keyword>
<dbReference type="EnsemblMetazoa" id="MDOA010012-RB">
    <property type="protein sequence ID" value="MDOA010012-PB"/>
    <property type="gene ID" value="MDOA010012"/>
</dbReference>
<dbReference type="PANTHER" id="PTHR12446:SF34">
    <property type="entry name" value="PROTEIN LIN-54 HOMOLOG"/>
    <property type="match status" value="1"/>
</dbReference>
<evidence type="ECO:0000256" key="4">
    <source>
        <dbReference type="SAM" id="MobiDB-lite"/>
    </source>
</evidence>
<proteinExistence type="inferred from homology"/>
<dbReference type="InterPro" id="IPR033467">
    <property type="entry name" value="Tesmin/TSO1-like_CXC"/>
</dbReference>
<feature type="compositionally biased region" description="Low complexity" evidence="4">
    <location>
        <begin position="376"/>
        <end position="394"/>
    </location>
</feature>
<evidence type="ECO:0000259" key="5">
    <source>
        <dbReference type="PROSITE" id="PS51634"/>
    </source>
</evidence>
<dbReference type="PROSITE" id="PS51634">
    <property type="entry name" value="CRC"/>
    <property type="match status" value="1"/>
</dbReference>
<organism evidence="6">
    <name type="scientific">Musca domestica</name>
    <name type="common">House fly</name>
    <dbReference type="NCBI Taxonomy" id="7370"/>
    <lineage>
        <taxon>Eukaryota</taxon>
        <taxon>Metazoa</taxon>
        <taxon>Ecdysozoa</taxon>
        <taxon>Arthropoda</taxon>
        <taxon>Hexapoda</taxon>
        <taxon>Insecta</taxon>
        <taxon>Pterygota</taxon>
        <taxon>Neoptera</taxon>
        <taxon>Endopterygota</taxon>
        <taxon>Diptera</taxon>
        <taxon>Brachycera</taxon>
        <taxon>Muscomorpha</taxon>
        <taxon>Muscoidea</taxon>
        <taxon>Muscidae</taxon>
        <taxon>Musca</taxon>
    </lineage>
</organism>
<dbReference type="InterPro" id="IPR005172">
    <property type="entry name" value="CRC"/>
</dbReference>
<feature type="region of interest" description="Disordered" evidence="4">
    <location>
        <begin position="1"/>
        <end position="60"/>
    </location>
</feature>
<dbReference type="Pfam" id="PF03638">
    <property type="entry name" value="TCR"/>
    <property type="match status" value="2"/>
</dbReference>
<dbReference type="OrthoDB" id="6283463at2759"/>
<dbReference type="VEuPathDB" id="VectorBase:MDOA010012"/>
<evidence type="ECO:0000256" key="1">
    <source>
        <dbReference type="ARBA" id="ARBA00004123"/>
    </source>
</evidence>
<reference evidence="8" key="2">
    <citation type="submission" date="2025-04" db="UniProtKB">
        <authorList>
            <consortium name="RefSeq"/>
        </authorList>
    </citation>
    <scope>IDENTIFICATION</scope>
    <source>
        <strain evidence="8">Aabys</strain>
    </source>
</reference>
<dbReference type="AlphaFoldDB" id="A0A1I8MZJ9"/>
<evidence type="ECO:0000256" key="2">
    <source>
        <dbReference type="ARBA" id="ARBA00007267"/>
    </source>
</evidence>
<comment type="similarity">
    <text evidence="2">Belongs to the lin-54 family.</text>
</comment>
<dbReference type="STRING" id="7370.A0A1I8MZJ9"/>
<feature type="region of interest" description="Disordered" evidence="4">
    <location>
        <begin position="373"/>
        <end position="394"/>
    </location>
</feature>
<comment type="subcellular location">
    <subcellularLocation>
        <location evidence="1">Nucleus</location>
    </subcellularLocation>
</comment>
<dbReference type="SMR" id="A0A1I8MZJ9"/>